<keyword evidence="10" id="KW-1185">Reference proteome</keyword>
<dbReference type="Proteomes" id="UP000700334">
    <property type="component" value="Unassembled WGS sequence"/>
</dbReference>
<comment type="caution">
    <text evidence="9">The sequence shown here is derived from an EMBL/GenBank/DDBJ whole genome shotgun (WGS) entry which is preliminary data.</text>
</comment>
<sequence>RGPHGRSNGASSYKSGNSPPSPREKDLLTMLCRNQLSPVNIHPNYTPSSPSSSNSGSYKGSDCSPVMRKSKFHYLDYFRRSGRYMSCGENHGVKPPNPEQYLTPLQQKEVTVRHLKTKLKESERRLHERESEIVELKSQLARMREDWIEEECHRVEAQLALKEARKEIKQLKQVIETMRSSLADKDKGIQKYFVDINIQNKKLESLLQSMEMAHSGSLRDELCLDFPCDSPEKSLSLNTPFGKMTDGLSLEEQVTEEGADSELLVGDSLTDGTDLFDEMVTATTTEAGGVELLHSTPGTPVLEVLSRAGGQENSVVVEQAVQTDVLPYSPAISEFIQHVLKLQDPCFSSSASPEESVADSTESFPESISALMVDLTPKNPNSAILLSPMETPYTEADVEAHENRLMRELDFAGSAEERLDGLIPRPQGAIGRQYWSSSFLVDLLAVGAPVVPTVLWAFSTQRGGTDPVYNIGALLRGCCVVALHSLRRTAFHIKT</sequence>
<proteinExistence type="predicted"/>
<feature type="region of interest" description="Disordered" evidence="8">
    <location>
        <begin position="1"/>
        <end position="63"/>
    </location>
</feature>
<reference evidence="9" key="1">
    <citation type="journal article" date="2021" name="Evol. Appl.">
        <title>The genome of the Pyrenean desman and the effects of bottlenecks and inbreeding on the genomic landscape of an endangered species.</title>
        <authorList>
            <person name="Escoda L."/>
            <person name="Castresana J."/>
        </authorList>
    </citation>
    <scope>NUCLEOTIDE SEQUENCE</scope>
    <source>
        <strain evidence="9">IBE-C5619</strain>
    </source>
</reference>
<dbReference type="GO" id="GO:0005881">
    <property type="term" value="C:cytoplasmic microtubule"/>
    <property type="evidence" value="ECO:0007669"/>
    <property type="project" value="TreeGrafter"/>
</dbReference>
<dbReference type="PANTHER" id="PTHR16208">
    <property type="entry name" value="MICROTUBULE-ASSOCIATED PROTEIN/SYNTAPHILIN"/>
    <property type="match status" value="1"/>
</dbReference>
<evidence type="ECO:0000313" key="9">
    <source>
        <dbReference type="EMBL" id="KAG8524050.1"/>
    </source>
</evidence>
<dbReference type="GO" id="GO:0016020">
    <property type="term" value="C:membrane"/>
    <property type="evidence" value="ECO:0007669"/>
    <property type="project" value="UniProtKB-SubCell"/>
</dbReference>
<evidence type="ECO:0000256" key="8">
    <source>
        <dbReference type="SAM" id="MobiDB-lite"/>
    </source>
</evidence>
<feature type="compositionally biased region" description="Low complexity" evidence="8">
    <location>
        <begin position="48"/>
        <end position="63"/>
    </location>
</feature>
<keyword evidence="6" id="KW-0472">Membrane</keyword>
<name>A0A8J6AYQ3_GALPY</name>
<keyword evidence="3" id="KW-0812">Transmembrane</keyword>
<protein>
    <submittedName>
        <fullName evidence="9">Syntabulin</fullName>
    </submittedName>
</protein>
<evidence type="ECO:0000256" key="3">
    <source>
        <dbReference type="ARBA" id="ARBA00022692"/>
    </source>
</evidence>
<dbReference type="GO" id="GO:1904115">
    <property type="term" value="C:axon cytoplasm"/>
    <property type="evidence" value="ECO:0007669"/>
    <property type="project" value="GOC"/>
</dbReference>
<dbReference type="GO" id="GO:0019896">
    <property type="term" value="P:axonal transport of mitochondrion"/>
    <property type="evidence" value="ECO:0007669"/>
    <property type="project" value="TreeGrafter"/>
</dbReference>
<dbReference type="GO" id="GO:0060074">
    <property type="term" value="P:synapse maturation"/>
    <property type="evidence" value="ECO:0007669"/>
    <property type="project" value="TreeGrafter"/>
</dbReference>
<evidence type="ECO:0000256" key="6">
    <source>
        <dbReference type="ARBA" id="ARBA00023136"/>
    </source>
</evidence>
<dbReference type="EMBL" id="JAGFMF010011395">
    <property type="protein sequence ID" value="KAG8524050.1"/>
    <property type="molecule type" value="Genomic_DNA"/>
</dbReference>
<feature type="compositionally biased region" description="Polar residues" evidence="8">
    <location>
        <begin position="32"/>
        <end position="47"/>
    </location>
</feature>
<dbReference type="OrthoDB" id="5807119at2759"/>
<comment type="subcellular location">
    <subcellularLocation>
        <location evidence="1">Membrane</location>
        <topology evidence="1">Single-pass membrane protein</topology>
    </subcellularLocation>
</comment>
<feature type="coiled-coil region" evidence="7">
    <location>
        <begin position="105"/>
        <end position="181"/>
    </location>
</feature>
<keyword evidence="4" id="KW-1133">Transmembrane helix</keyword>
<evidence type="ECO:0000256" key="7">
    <source>
        <dbReference type="SAM" id="Coils"/>
    </source>
</evidence>
<dbReference type="AlphaFoldDB" id="A0A8J6AYQ3"/>
<dbReference type="PANTHER" id="PTHR16208:SF4">
    <property type="entry name" value="SYNTABULIN"/>
    <property type="match status" value="1"/>
</dbReference>
<evidence type="ECO:0000313" key="10">
    <source>
        <dbReference type="Proteomes" id="UP000700334"/>
    </source>
</evidence>
<evidence type="ECO:0000256" key="4">
    <source>
        <dbReference type="ARBA" id="ARBA00022989"/>
    </source>
</evidence>
<dbReference type="Pfam" id="PF15290">
    <property type="entry name" value="Syntaphilin"/>
    <property type="match status" value="1"/>
</dbReference>
<feature type="compositionally biased region" description="Polar residues" evidence="8">
    <location>
        <begin position="8"/>
        <end position="18"/>
    </location>
</feature>
<dbReference type="InterPro" id="IPR028197">
    <property type="entry name" value="Syntaphilin/Syntabulin"/>
</dbReference>
<feature type="non-terminal residue" evidence="9">
    <location>
        <position position="1"/>
    </location>
</feature>
<keyword evidence="2" id="KW-0597">Phosphoprotein</keyword>
<keyword evidence="5 7" id="KW-0175">Coiled coil</keyword>
<evidence type="ECO:0000256" key="5">
    <source>
        <dbReference type="ARBA" id="ARBA00023054"/>
    </source>
</evidence>
<evidence type="ECO:0000256" key="2">
    <source>
        <dbReference type="ARBA" id="ARBA00022553"/>
    </source>
</evidence>
<accession>A0A8J6AYQ3</accession>
<evidence type="ECO:0000256" key="1">
    <source>
        <dbReference type="ARBA" id="ARBA00004167"/>
    </source>
</evidence>
<gene>
    <name evidence="9" type="ORF">J0S82_004534</name>
</gene>
<organism evidence="9 10">
    <name type="scientific">Galemys pyrenaicus</name>
    <name type="common">Iberian desman</name>
    <name type="synonym">Pyrenean desman</name>
    <dbReference type="NCBI Taxonomy" id="202257"/>
    <lineage>
        <taxon>Eukaryota</taxon>
        <taxon>Metazoa</taxon>
        <taxon>Chordata</taxon>
        <taxon>Craniata</taxon>
        <taxon>Vertebrata</taxon>
        <taxon>Euteleostomi</taxon>
        <taxon>Mammalia</taxon>
        <taxon>Eutheria</taxon>
        <taxon>Laurasiatheria</taxon>
        <taxon>Eulipotyphla</taxon>
        <taxon>Talpidae</taxon>
        <taxon>Galemys</taxon>
    </lineage>
</organism>